<proteinExistence type="predicted"/>
<comment type="caution">
    <text evidence="2">The sequence shown here is derived from an EMBL/GenBank/DDBJ whole genome shotgun (WGS) entry which is preliminary data.</text>
</comment>
<feature type="compositionally biased region" description="Gly residues" evidence="1">
    <location>
        <begin position="65"/>
        <end position="82"/>
    </location>
</feature>
<dbReference type="EMBL" id="QJNS01000080">
    <property type="protein sequence ID" value="RYO88927.1"/>
    <property type="molecule type" value="Genomic_DNA"/>
</dbReference>
<organism evidence="2 3">
    <name type="scientific">Monosporascus cannonballus</name>
    <dbReference type="NCBI Taxonomy" id="155416"/>
    <lineage>
        <taxon>Eukaryota</taxon>
        <taxon>Fungi</taxon>
        <taxon>Dikarya</taxon>
        <taxon>Ascomycota</taxon>
        <taxon>Pezizomycotina</taxon>
        <taxon>Sordariomycetes</taxon>
        <taxon>Xylariomycetidae</taxon>
        <taxon>Xylariales</taxon>
        <taxon>Xylariales incertae sedis</taxon>
        <taxon>Monosporascus</taxon>
    </lineage>
</organism>
<evidence type="ECO:0000313" key="3">
    <source>
        <dbReference type="Proteomes" id="UP000294003"/>
    </source>
</evidence>
<protein>
    <submittedName>
        <fullName evidence="2">Uncharacterized protein</fullName>
    </submittedName>
</protein>
<gene>
    <name evidence="2" type="ORF">DL762_003507</name>
</gene>
<keyword evidence="3" id="KW-1185">Reference proteome</keyword>
<dbReference type="Proteomes" id="UP000294003">
    <property type="component" value="Unassembled WGS sequence"/>
</dbReference>
<reference evidence="2 3" key="1">
    <citation type="submission" date="2018-06" db="EMBL/GenBank/DDBJ databases">
        <title>Complete Genomes of Monosporascus.</title>
        <authorList>
            <person name="Robinson A.J."/>
            <person name="Natvig D.O."/>
        </authorList>
    </citation>
    <scope>NUCLEOTIDE SEQUENCE [LARGE SCALE GENOMIC DNA]</scope>
    <source>
        <strain evidence="2 3">CBS 609.92</strain>
    </source>
</reference>
<evidence type="ECO:0000313" key="2">
    <source>
        <dbReference type="EMBL" id="RYO88927.1"/>
    </source>
</evidence>
<evidence type="ECO:0000256" key="1">
    <source>
        <dbReference type="SAM" id="MobiDB-lite"/>
    </source>
</evidence>
<feature type="region of interest" description="Disordered" evidence="1">
    <location>
        <begin position="56"/>
        <end position="82"/>
    </location>
</feature>
<name>A0ABY0HAE7_9PEZI</name>
<accession>A0ABY0HAE7</accession>
<sequence>MCFGAGRSNQYYGREQYVPVRQTGGFGGRGCGRPMGGGYGRHGGMGGCGGRRRSGIPSGLFSGRMGRGGGRYGGGGGSRPYC</sequence>